<protein>
    <submittedName>
        <fullName evidence="1">Uncharacterized protein</fullName>
    </submittedName>
</protein>
<dbReference type="AlphaFoldDB" id="A0A2A8CV52"/>
<name>A0A2A8CV52_9BACT</name>
<comment type="caution">
    <text evidence="1">The sequence shown here is derived from an EMBL/GenBank/DDBJ whole genome shotgun (WGS) entry which is preliminary data.</text>
</comment>
<dbReference type="EMBL" id="PDEQ01000009">
    <property type="protein sequence ID" value="PEN11421.1"/>
    <property type="molecule type" value="Genomic_DNA"/>
</dbReference>
<evidence type="ECO:0000313" key="1">
    <source>
        <dbReference type="EMBL" id="PEN11421.1"/>
    </source>
</evidence>
<proteinExistence type="predicted"/>
<organism evidence="1 2">
    <name type="scientific">Longibacter salinarum</name>
    <dbReference type="NCBI Taxonomy" id="1850348"/>
    <lineage>
        <taxon>Bacteria</taxon>
        <taxon>Pseudomonadati</taxon>
        <taxon>Rhodothermota</taxon>
        <taxon>Rhodothermia</taxon>
        <taxon>Rhodothermales</taxon>
        <taxon>Salisaetaceae</taxon>
        <taxon>Longibacter</taxon>
    </lineage>
</organism>
<dbReference type="Proteomes" id="UP000220102">
    <property type="component" value="Unassembled WGS sequence"/>
</dbReference>
<sequence>MPFPNWLPPSLWLRAHRLRQTYNLSGDSTIEDVVRAIGRMSTRDMKSCLKIFTSLPYKQRQRILSDGHRHVVGRAVATRLARLYHGRTCTEEQAAAFLAMLTEGMSLPGTDLDLPQELRDAVPAVLVYKGRTPYIALLDGEGSVLDVLPFTLKGLPEKHHRRLERRLPINLASMGL</sequence>
<gene>
    <name evidence="1" type="ORF">CRI94_15410</name>
</gene>
<accession>A0A2A8CV52</accession>
<dbReference type="RefSeq" id="WP_098077930.1">
    <property type="nucleotide sequence ID" value="NZ_PDEQ01000009.1"/>
</dbReference>
<evidence type="ECO:0000313" key="2">
    <source>
        <dbReference type="Proteomes" id="UP000220102"/>
    </source>
</evidence>
<keyword evidence="2" id="KW-1185">Reference proteome</keyword>
<reference evidence="1 2" key="1">
    <citation type="submission" date="2017-10" db="EMBL/GenBank/DDBJ databases">
        <title>Draft genome of Longibacter Salinarum.</title>
        <authorList>
            <person name="Goh K.M."/>
            <person name="Shamsir M.S."/>
            <person name="Lim S.W."/>
        </authorList>
    </citation>
    <scope>NUCLEOTIDE SEQUENCE [LARGE SCALE GENOMIC DNA]</scope>
    <source>
        <strain evidence="1 2">KCTC 52045</strain>
    </source>
</reference>